<dbReference type="InterPro" id="IPR045055">
    <property type="entry name" value="DNA2/NAM7-like"/>
</dbReference>
<dbReference type="CDD" id="cd18808">
    <property type="entry name" value="SF1_C_Upf1"/>
    <property type="match status" value="1"/>
</dbReference>
<accession>A0A9C6XRR7</accession>
<evidence type="ECO:0000313" key="6">
    <source>
        <dbReference type="RefSeq" id="XP_052128684.1"/>
    </source>
</evidence>
<feature type="domain" description="DNA2/NAM7 helicase helicase" evidence="2">
    <location>
        <begin position="296"/>
        <end position="376"/>
    </location>
</feature>
<feature type="domain" description="ZNFX1" evidence="4">
    <location>
        <begin position="87"/>
        <end position="156"/>
    </location>
</feature>
<dbReference type="SUPFAM" id="SSF52540">
    <property type="entry name" value="P-loop containing nucleoside triphosphate hydrolases"/>
    <property type="match status" value="1"/>
</dbReference>
<name>A0A9C6XRR7_FRAOC</name>
<dbReference type="KEGG" id="foc:113214661"/>
<dbReference type="Pfam" id="PF13087">
    <property type="entry name" value="AAA_12"/>
    <property type="match status" value="1"/>
</dbReference>
<sequence length="739" mass="82245">MSSSASRGLFPTLEDLDPGRKNESLPRVKAKYSSYAELLQTHVDLLTEDFISALSEQVNNLRANPSLLDSSACYTVTGRYVHQERSKQAGLEFTFNPSRYNHVKWEEERRFLTGNLVLLTQSNLKDFIVGVVHDSRPQQLRQGRVVIKLIRGVNEDGSFWSCDHEPYVKQTFKLIESQPFFFPCLHVTSVLRKDLADPFRTLANLEAEVVHGVLPSRPPKYSSYLRSVTQTSEEVEALKKRFRTELNESQMDALEKALVCRVALVQGPPGTGKTFLGSRLIHGYSDKHDRADYGPLQQRYNVARTRTRTELMKGADVLAMTTTRAAYMRPTLDSLDIKIVIVEEAGEALEGYVLASLPFSTEHLIQIGDHRQLRPSCENPLLGASHGLDLSLFERLIRNGADCPMLNEQRRMRPAIARLVSGPGGVYPDLRNHPTTEDRPRIAGVDLDDAVFMVDHESPETQDGKGYHNDLEADFAAELGNYFLLQGYSPEEITILTTYRRQLFLILQRIRSIGGDATRIRVTTVDNFQGEENKIIILSLVRSNTSGSIGFLKLENRACVALSRARDGFFILGHLSCLKASGTQIWKHVAEVLSTTAAVGTALPLLCSHGKKFLAKSGSGVRTAGEGCVVCQVRATVTAAEKKSASLSAELEEVEAEAESAPLGSPQQRQRQRDAQRIRGELQEVSSKVERARAKFCRVEALLQRGGVNVEADTMETLERRLLSDTDGLVRGLVGLRVQ</sequence>
<dbReference type="Pfam" id="PF13086">
    <property type="entry name" value="AAA_11"/>
    <property type="match status" value="1"/>
</dbReference>
<dbReference type="RefSeq" id="XP_052128684.1">
    <property type="nucleotide sequence ID" value="XM_052272724.1"/>
</dbReference>
<dbReference type="Gene3D" id="3.40.50.300">
    <property type="entry name" value="P-loop containing nucleotide triphosphate hydrolases"/>
    <property type="match status" value="2"/>
</dbReference>
<feature type="region of interest" description="Disordered" evidence="1">
    <location>
        <begin position="1"/>
        <end position="22"/>
    </location>
</feature>
<dbReference type="InterPro" id="IPR057373">
    <property type="entry name" value="ZNFX1"/>
</dbReference>
<dbReference type="PANTHER" id="PTHR10887:SF341">
    <property type="entry name" value="NFX1-TYPE ZINC FINGER-CONTAINING PROTEIN 1"/>
    <property type="match status" value="1"/>
</dbReference>
<organism evidence="5 6">
    <name type="scientific">Frankliniella occidentalis</name>
    <name type="common">Western flower thrips</name>
    <name type="synonym">Euthrips occidentalis</name>
    <dbReference type="NCBI Taxonomy" id="133901"/>
    <lineage>
        <taxon>Eukaryota</taxon>
        <taxon>Metazoa</taxon>
        <taxon>Ecdysozoa</taxon>
        <taxon>Arthropoda</taxon>
        <taxon>Hexapoda</taxon>
        <taxon>Insecta</taxon>
        <taxon>Pterygota</taxon>
        <taxon>Neoptera</taxon>
        <taxon>Paraneoptera</taxon>
        <taxon>Thysanoptera</taxon>
        <taxon>Terebrantia</taxon>
        <taxon>Thripoidea</taxon>
        <taxon>Thripidae</taxon>
        <taxon>Frankliniella</taxon>
    </lineage>
</organism>
<evidence type="ECO:0000259" key="3">
    <source>
        <dbReference type="Pfam" id="PF13087"/>
    </source>
</evidence>
<evidence type="ECO:0000313" key="5">
    <source>
        <dbReference type="Proteomes" id="UP000504606"/>
    </source>
</evidence>
<dbReference type="GO" id="GO:0004386">
    <property type="term" value="F:helicase activity"/>
    <property type="evidence" value="ECO:0007669"/>
    <property type="project" value="InterPro"/>
</dbReference>
<dbReference type="GO" id="GO:0031380">
    <property type="term" value="C:nuclear RNA-directed RNA polymerase complex"/>
    <property type="evidence" value="ECO:0007669"/>
    <property type="project" value="TreeGrafter"/>
</dbReference>
<evidence type="ECO:0000259" key="2">
    <source>
        <dbReference type="Pfam" id="PF13086"/>
    </source>
</evidence>
<feature type="region of interest" description="Disordered" evidence="1">
    <location>
        <begin position="656"/>
        <end position="677"/>
    </location>
</feature>
<dbReference type="InterPro" id="IPR041679">
    <property type="entry name" value="DNA2/NAM7-like_C"/>
</dbReference>
<dbReference type="GeneID" id="113214661"/>
<dbReference type="OrthoDB" id="2423195at2759"/>
<reference evidence="6" key="1">
    <citation type="journal article" date="2018" name="Proc. Natl. Acad. Sci. U.S.A.">
        <title>Phylogenomics and the evolution of hemipteroid insects.</title>
        <authorList>
            <person name="Johnson K.P."/>
            <person name="Dietrich C.H."/>
            <person name="Friedrich F."/>
            <person name="Beutel R.G."/>
            <person name="Wipfler B."/>
            <person name="Peters R.S."/>
            <person name="Allen J.M."/>
            <person name="Petersen M."/>
            <person name="Donath A."/>
            <person name="Walden K.K."/>
            <person name="Kozlov A.M."/>
            <person name="Podsiadlowski L."/>
            <person name="Mayer C."/>
            <person name="Meusemann K."/>
            <person name="Vasilikopoulos A."/>
            <person name="Waterhouse R.M."/>
            <person name="Cameron S.L."/>
            <person name="Weirauch C."/>
            <person name="Swanson D.R."/>
            <person name="Percy D.M."/>
            <person name="Hardy N.B."/>
            <person name="Terry I."/>
            <person name="Liu S."/>
            <person name="Zhou X."/>
            <person name="Misof B."/>
            <person name="Robertson H.M."/>
            <person name="Yoshizawa K."/>
        </authorList>
    </citation>
    <scope>NUCLEOTIDE SEQUENCE</scope>
    <source>
        <tissue evidence="6">Whole organism</tissue>
    </source>
</reference>
<protein>
    <submittedName>
        <fullName evidence="6">Uncharacterized protein LOC113214661</fullName>
    </submittedName>
</protein>
<proteinExistence type="predicted"/>
<dbReference type="InterPro" id="IPR041677">
    <property type="entry name" value="DNA2/NAM7_AAA_11"/>
</dbReference>
<evidence type="ECO:0000259" key="4">
    <source>
        <dbReference type="Pfam" id="PF25396"/>
    </source>
</evidence>
<dbReference type="Pfam" id="PF25396">
    <property type="entry name" value="ZNFX1"/>
    <property type="match status" value="1"/>
</dbReference>
<dbReference type="AlphaFoldDB" id="A0A9C6XRR7"/>
<dbReference type="CDD" id="cd17936">
    <property type="entry name" value="EEXXEc_NFX1"/>
    <property type="match status" value="1"/>
</dbReference>
<evidence type="ECO:0000256" key="1">
    <source>
        <dbReference type="SAM" id="MobiDB-lite"/>
    </source>
</evidence>
<gene>
    <name evidence="6" type="primary">LOC113214661</name>
</gene>
<dbReference type="PANTHER" id="PTHR10887">
    <property type="entry name" value="DNA2/NAM7 HELICASE FAMILY"/>
    <property type="match status" value="1"/>
</dbReference>
<dbReference type="GO" id="GO:0031048">
    <property type="term" value="P:regulatory ncRNA-mediated heterochromatin formation"/>
    <property type="evidence" value="ECO:0007669"/>
    <property type="project" value="TreeGrafter"/>
</dbReference>
<keyword evidence="5" id="KW-1185">Reference proteome</keyword>
<dbReference type="InterPro" id="IPR047187">
    <property type="entry name" value="SF1_C_Upf1"/>
</dbReference>
<dbReference type="Proteomes" id="UP000504606">
    <property type="component" value="Unplaced"/>
</dbReference>
<dbReference type="InterPro" id="IPR027417">
    <property type="entry name" value="P-loop_NTPase"/>
</dbReference>
<reference evidence="6" key="2">
    <citation type="submission" date="2025-08" db="UniProtKB">
        <authorList>
            <consortium name="RefSeq"/>
        </authorList>
    </citation>
    <scope>IDENTIFICATION</scope>
    <source>
        <tissue evidence="6">Whole organism</tissue>
    </source>
</reference>
<feature type="domain" description="DNA2/NAM7 helicase-like C-terminal" evidence="3">
    <location>
        <begin position="388"/>
        <end position="574"/>
    </location>
</feature>